<gene>
    <name evidence="2" type="ORF">APLA_LOCUS9201</name>
</gene>
<evidence type="ECO:0000313" key="3">
    <source>
        <dbReference type="Proteomes" id="UP000494256"/>
    </source>
</evidence>
<feature type="compositionally biased region" description="Basic and acidic residues" evidence="1">
    <location>
        <begin position="115"/>
        <end position="161"/>
    </location>
</feature>
<dbReference type="EMBL" id="CADEBD010000309">
    <property type="protein sequence ID" value="CAB3240707.1"/>
    <property type="molecule type" value="Genomic_DNA"/>
</dbReference>
<dbReference type="Proteomes" id="UP000494256">
    <property type="component" value="Unassembled WGS sequence"/>
</dbReference>
<protein>
    <submittedName>
        <fullName evidence="2">Uncharacterized protein</fullName>
    </submittedName>
</protein>
<feature type="compositionally biased region" description="Acidic residues" evidence="1">
    <location>
        <begin position="81"/>
        <end position="94"/>
    </location>
</feature>
<comment type="caution">
    <text evidence="2">The sequence shown here is derived from an EMBL/GenBank/DDBJ whole genome shotgun (WGS) entry which is preliminary data.</text>
</comment>
<dbReference type="AlphaFoldDB" id="A0A8S1A430"/>
<feature type="region of interest" description="Disordered" evidence="1">
    <location>
        <begin position="70"/>
        <end position="170"/>
    </location>
</feature>
<evidence type="ECO:0000313" key="2">
    <source>
        <dbReference type="EMBL" id="CAB3240707.1"/>
    </source>
</evidence>
<evidence type="ECO:0000256" key="1">
    <source>
        <dbReference type="SAM" id="MobiDB-lite"/>
    </source>
</evidence>
<feature type="compositionally biased region" description="Acidic residues" evidence="1">
    <location>
        <begin position="105"/>
        <end position="114"/>
    </location>
</feature>
<name>A0A8S1A430_ARCPL</name>
<sequence>MKSKLEEEPQVIDISKGGKGRKQKPNFDLDLPILYPTGRELSTAKIKDLRELLKLIPTDAKGSYNFLRNAASSDFINDTDGLAEEEDWNEETSVAEEGGKKSDNDNDEEGDNDAVDDREREVEDENRSTEKSKGEENEDSNADKVIEDVEDTKHNENKTSELFDSEEMPGEKKEICILNSRDCI</sequence>
<accession>A0A8S1A430</accession>
<proteinExistence type="predicted"/>
<feature type="region of interest" description="Disordered" evidence="1">
    <location>
        <begin position="1"/>
        <end position="29"/>
    </location>
</feature>
<organism evidence="2 3">
    <name type="scientific">Arctia plantaginis</name>
    <name type="common">Wood tiger moth</name>
    <name type="synonym">Phalaena plantaginis</name>
    <dbReference type="NCBI Taxonomy" id="874455"/>
    <lineage>
        <taxon>Eukaryota</taxon>
        <taxon>Metazoa</taxon>
        <taxon>Ecdysozoa</taxon>
        <taxon>Arthropoda</taxon>
        <taxon>Hexapoda</taxon>
        <taxon>Insecta</taxon>
        <taxon>Pterygota</taxon>
        <taxon>Neoptera</taxon>
        <taxon>Endopterygota</taxon>
        <taxon>Lepidoptera</taxon>
        <taxon>Glossata</taxon>
        <taxon>Ditrysia</taxon>
        <taxon>Noctuoidea</taxon>
        <taxon>Erebidae</taxon>
        <taxon>Arctiinae</taxon>
        <taxon>Arctia</taxon>
    </lineage>
</organism>
<reference evidence="2 3" key="1">
    <citation type="submission" date="2020-04" db="EMBL/GenBank/DDBJ databases">
        <authorList>
            <person name="Wallbank WR R."/>
            <person name="Pardo Diaz C."/>
            <person name="Kozak K."/>
            <person name="Martin S."/>
            <person name="Jiggins C."/>
            <person name="Moest M."/>
            <person name="Warren A I."/>
            <person name="Byers J.R.P. K."/>
            <person name="Montejo-Kovacevich G."/>
            <person name="Yen C E."/>
        </authorList>
    </citation>
    <scope>NUCLEOTIDE SEQUENCE [LARGE SCALE GENOMIC DNA]</scope>
</reference>